<dbReference type="Gene3D" id="3.40.50.12780">
    <property type="entry name" value="N-terminal domain of ligase-like"/>
    <property type="match status" value="2"/>
</dbReference>
<dbReference type="InterPro" id="IPR045851">
    <property type="entry name" value="AMP-bd_C_sf"/>
</dbReference>
<feature type="region of interest" description="Disordered" evidence="2">
    <location>
        <begin position="152"/>
        <end position="189"/>
    </location>
</feature>
<name>A0ABQ9D343_9PASS</name>
<dbReference type="CDD" id="cd05905">
    <property type="entry name" value="Dip2"/>
    <property type="match status" value="2"/>
</dbReference>
<dbReference type="PANTHER" id="PTHR22754:SF33">
    <property type="entry name" value="DISCO-INTERACTING PROTEIN 2 HOMOLOG C"/>
    <property type="match status" value="1"/>
</dbReference>
<dbReference type="SMART" id="SM01137">
    <property type="entry name" value="DMAP_binding"/>
    <property type="match status" value="1"/>
</dbReference>
<dbReference type="InterPro" id="IPR000873">
    <property type="entry name" value="AMP-dep_synth/lig_dom"/>
</dbReference>
<dbReference type="InterPro" id="IPR037337">
    <property type="entry name" value="Dip2-like_dom"/>
</dbReference>
<sequence>MELPRYGVDCNTVKELPEECSALPTLVSVTSGKRPLEREQPAQQETGLSFIFVLGSEQVQAHQISEETENLSTPNSVLFSSTDHLSSAHIQTIQKQTVKNRHQAGIADWRKNIVQGYISALRTGKACPQPCLHNYPFPRSETMPHGQMLRVDQALPQERRTPVTPSSSSRYHRRRSSGSRDERYRSDVHTEAVQAALAKHKERKMAVPMPSKRRSLVVQTSMDAYTPPENHSAPPDVTTYTSEHSIQVERPQGSTARVAPKYGNAELMETGDGVPVSSRVSAKIQQLVNTLKRPKRPPLREFFVDDFEELLEGKLWTRSMKVAYNILHKLGTKQEPMVRPGDRVTLVFPNNDPAAFMVAFYGCLLAEVVPVPIEVPLTRKDAGSQQIGFLLGSCGVTVALTSDACHKGLPKSPTGEIPQFKGWPKLLWFVTESKHLSKPPRDWFPHIKDANNDTAYIEYKTCKDGSVLGVTVTRIALLTHCQALTQACGYTEAETIVNVLDFKKDVGLWHGILTSVMNMMHVISIPYSLMKVNPLSWIQKVCQYKAKVACVKSRDMHWALVAHRDQRDINLSSLRMLIVADGANPWSISSCDAFLNVFQSKGLRQEVICPCASSPEALTVAIRRPTDDSNQPPGRGVLSMHGLTYGVIRVDSEEKLSILTVQDVGLVMPGAIMCSVKPDGIPQLCKTDEIGELCVCAIATGTSYYGLSGMTKNTFEVFPMTSSGGPITEYPFIRTGLLGFIGPGGLVFVIGKMDGLMVVSGRRHNADDIVATALAVEPMKFVYRGRIAVFSVSVLHDERIVIVAEQRPDSTEEDSFQWMSRVLQAIDSIHQVGVYCLALVPANTLPKTPLGGIHLSETKQLFLEGSLHPCNVLMCPHTCVTNLPKPRQKQPEIGPASVMVGNLVSGKRIAQASGRDLGQIEDNDQARKFLFLSEVLQWRAQTTPDHVLYTLLNCRGTIANSLTCVQLHKRAEKIAVMLMERGHLQDGDHVALVYPPGIDLIAAFYGCLYAGCVPITVRPPHPQNIATTLPTVKMIVEVSRSACLMTTQLICKLLRSREAAAAVDIRTWPPVLDTDDLPKKRPAQIYKPSNPEMLAYLDFSVSTTGMLAGVKMSHAATSAFCRSIKLQCELYPSREVAICLDPYCGLGFVLWCLCSVYSGHQSILIPPSELETNPALWLLAARGLDLSRVRTCVVVAEERPRIALTQSFSKLFKDLGLHPRAVSTSLGCRVNLAICLQGTSGPDPTTVYVDMRALRHDRVRLVERGSPHSLPLMESGKILPGVRIIIANPETKGPLGDSHLGEIWVHSTHNASGYFTIYGDESLQSDHFNSRLSFGDTQTIWARTGYLGFLRRTELTDANGERHDALYVVGALDEAMELRGMRYHPIDIETSVIRAHKSITECAVFTWTNLLVVVVELDGSEQEALDLVPLVTNVVLEEHYLIVGVVVVVDIGVIPINSRGEKQRMHLRDGFLADQLDPIYVAYNM</sequence>
<protein>
    <recommendedName>
        <fullName evidence="3">DMAP1-binding domain-containing protein</fullName>
    </recommendedName>
</protein>
<evidence type="ECO:0000313" key="4">
    <source>
        <dbReference type="EMBL" id="KAJ7410851.1"/>
    </source>
</evidence>
<evidence type="ECO:0000256" key="2">
    <source>
        <dbReference type="SAM" id="MobiDB-lite"/>
    </source>
</evidence>
<dbReference type="EMBL" id="WHWB01034380">
    <property type="protein sequence ID" value="KAJ7410851.1"/>
    <property type="molecule type" value="Genomic_DNA"/>
</dbReference>
<reference evidence="4" key="1">
    <citation type="submission" date="2019-10" db="EMBL/GenBank/DDBJ databases">
        <authorList>
            <person name="Soares A.E.R."/>
            <person name="Aleixo A."/>
            <person name="Schneider P."/>
            <person name="Miyaki C.Y."/>
            <person name="Schneider M.P."/>
            <person name="Mello C."/>
            <person name="Vasconcelos A.T.R."/>
        </authorList>
    </citation>
    <scope>NUCLEOTIDE SEQUENCE</scope>
    <source>
        <tissue evidence="4">Muscle</tissue>
    </source>
</reference>
<proteinExistence type="inferred from homology"/>
<gene>
    <name evidence="4" type="ORF">WISP_105921</name>
</gene>
<dbReference type="SUPFAM" id="SSF56801">
    <property type="entry name" value="Acetyl-CoA synthetase-like"/>
    <property type="match status" value="2"/>
</dbReference>
<comment type="caution">
    <text evidence="4">The sequence shown here is derived from an EMBL/GenBank/DDBJ whole genome shotgun (WGS) entry which is preliminary data.</text>
</comment>
<dbReference type="PANTHER" id="PTHR22754">
    <property type="entry name" value="DISCO-INTERACTING PROTEIN 2 DIP2 -RELATED"/>
    <property type="match status" value="1"/>
</dbReference>
<accession>A0ABQ9D343</accession>
<feature type="domain" description="DMAP1-binding" evidence="3">
    <location>
        <begin position="123"/>
        <end position="217"/>
    </location>
</feature>
<evidence type="ECO:0000259" key="3">
    <source>
        <dbReference type="SMART" id="SM01137"/>
    </source>
</evidence>
<comment type="similarity">
    <text evidence="1">Belongs to the DIP2 family.</text>
</comment>
<evidence type="ECO:0000256" key="1">
    <source>
        <dbReference type="ARBA" id="ARBA00007735"/>
    </source>
</evidence>
<dbReference type="InterPro" id="IPR010506">
    <property type="entry name" value="DMAP1-bd"/>
</dbReference>
<organism evidence="4 5">
    <name type="scientific">Willisornis vidua</name>
    <name type="common">Xingu scale-backed antbird</name>
    <dbReference type="NCBI Taxonomy" id="1566151"/>
    <lineage>
        <taxon>Eukaryota</taxon>
        <taxon>Metazoa</taxon>
        <taxon>Chordata</taxon>
        <taxon>Craniata</taxon>
        <taxon>Vertebrata</taxon>
        <taxon>Euteleostomi</taxon>
        <taxon>Archelosauria</taxon>
        <taxon>Archosauria</taxon>
        <taxon>Dinosauria</taxon>
        <taxon>Saurischia</taxon>
        <taxon>Theropoda</taxon>
        <taxon>Coelurosauria</taxon>
        <taxon>Aves</taxon>
        <taxon>Neognathae</taxon>
        <taxon>Neoaves</taxon>
        <taxon>Telluraves</taxon>
        <taxon>Australaves</taxon>
        <taxon>Passeriformes</taxon>
        <taxon>Thamnophilidae</taxon>
        <taxon>Willisornis</taxon>
    </lineage>
</organism>
<feature type="compositionally biased region" description="Basic and acidic residues" evidence="2">
    <location>
        <begin position="178"/>
        <end position="189"/>
    </location>
</feature>
<keyword evidence="5" id="KW-1185">Reference proteome</keyword>
<dbReference type="Proteomes" id="UP001145742">
    <property type="component" value="Unassembled WGS sequence"/>
</dbReference>
<dbReference type="InterPro" id="IPR025110">
    <property type="entry name" value="AMP-bd_C"/>
</dbReference>
<dbReference type="Gene3D" id="3.30.300.30">
    <property type="match status" value="2"/>
</dbReference>
<dbReference type="Pfam" id="PF23024">
    <property type="entry name" value="AMP-dom_DIP2-like"/>
    <property type="match status" value="1"/>
</dbReference>
<dbReference type="InterPro" id="IPR042099">
    <property type="entry name" value="ANL_N_sf"/>
</dbReference>
<dbReference type="Pfam" id="PF06464">
    <property type="entry name" value="DMAP_binding"/>
    <property type="match status" value="1"/>
</dbReference>
<dbReference type="Pfam" id="PF00501">
    <property type="entry name" value="AMP-binding"/>
    <property type="match status" value="2"/>
</dbReference>
<evidence type="ECO:0000313" key="5">
    <source>
        <dbReference type="Proteomes" id="UP001145742"/>
    </source>
</evidence>